<dbReference type="PANTHER" id="PTHR10434">
    <property type="entry name" value="1-ACYL-SN-GLYCEROL-3-PHOSPHATE ACYLTRANSFERASE"/>
    <property type="match status" value="1"/>
</dbReference>
<protein>
    <submittedName>
        <fullName evidence="5">1-acyl-sn-glycerol-3-phosphate acyltransferase</fullName>
    </submittedName>
</protein>
<dbReference type="SMART" id="SM00563">
    <property type="entry name" value="PlsC"/>
    <property type="match status" value="1"/>
</dbReference>
<evidence type="ECO:0000256" key="1">
    <source>
        <dbReference type="ARBA" id="ARBA00022679"/>
    </source>
</evidence>
<keyword evidence="3" id="KW-0812">Transmembrane</keyword>
<keyword evidence="2 5" id="KW-0012">Acyltransferase</keyword>
<dbReference type="GO" id="GO:0006654">
    <property type="term" value="P:phosphatidic acid biosynthetic process"/>
    <property type="evidence" value="ECO:0007669"/>
    <property type="project" value="TreeGrafter"/>
</dbReference>
<evidence type="ECO:0000256" key="2">
    <source>
        <dbReference type="ARBA" id="ARBA00023315"/>
    </source>
</evidence>
<dbReference type="Pfam" id="PF01553">
    <property type="entry name" value="Acyltransferase"/>
    <property type="match status" value="1"/>
</dbReference>
<keyword evidence="6" id="KW-1185">Reference proteome</keyword>
<dbReference type="GO" id="GO:0005886">
    <property type="term" value="C:plasma membrane"/>
    <property type="evidence" value="ECO:0007669"/>
    <property type="project" value="TreeGrafter"/>
</dbReference>
<proteinExistence type="predicted"/>
<dbReference type="InterPro" id="IPR002123">
    <property type="entry name" value="Plipid/glycerol_acylTrfase"/>
</dbReference>
<dbReference type="GO" id="GO:0003841">
    <property type="term" value="F:1-acylglycerol-3-phosphate O-acyltransferase activity"/>
    <property type="evidence" value="ECO:0007669"/>
    <property type="project" value="TreeGrafter"/>
</dbReference>
<keyword evidence="3" id="KW-1133">Transmembrane helix</keyword>
<dbReference type="SUPFAM" id="SSF69593">
    <property type="entry name" value="Glycerol-3-phosphate (1)-acyltransferase"/>
    <property type="match status" value="1"/>
</dbReference>
<evidence type="ECO:0000313" key="5">
    <source>
        <dbReference type="EMBL" id="PRY42753.1"/>
    </source>
</evidence>
<comment type="caution">
    <text evidence="5">The sequence shown here is derived from an EMBL/GenBank/DDBJ whole genome shotgun (WGS) entry which is preliminary data.</text>
</comment>
<dbReference type="PANTHER" id="PTHR10434:SF55">
    <property type="entry name" value="POSSIBLE ACYLTRANSFERASE"/>
    <property type="match status" value="1"/>
</dbReference>
<name>A0A2T0TAQ3_9PSEU</name>
<evidence type="ECO:0000313" key="6">
    <source>
        <dbReference type="Proteomes" id="UP000239494"/>
    </source>
</evidence>
<keyword evidence="1 5" id="KW-0808">Transferase</keyword>
<evidence type="ECO:0000259" key="4">
    <source>
        <dbReference type="SMART" id="SM00563"/>
    </source>
</evidence>
<organism evidence="5 6">
    <name type="scientific">Umezawaea tangerina</name>
    <dbReference type="NCBI Taxonomy" id="84725"/>
    <lineage>
        <taxon>Bacteria</taxon>
        <taxon>Bacillati</taxon>
        <taxon>Actinomycetota</taxon>
        <taxon>Actinomycetes</taxon>
        <taxon>Pseudonocardiales</taxon>
        <taxon>Pseudonocardiaceae</taxon>
        <taxon>Umezawaea</taxon>
    </lineage>
</organism>
<feature type="domain" description="Phospholipid/glycerol acyltransferase" evidence="4">
    <location>
        <begin position="41"/>
        <end position="159"/>
    </location>
</feature>
<reference evidence="5 6" key="1">
    <citation type="submission" date="2018-03" db="EMBL/GenBank/DDBJ databases">
        <title>Genomic Encyclopedia of Archaeal and Bacterial Type Strains, Phase II (KMG-II): from individual species to whole genera.</title>
        <authorList>
            <person name="Goeker M."/>
        </authorList>
    </citation>
    <scope>NUCLEOTIDE SEQUENCE [LARGE SCALE GENOMIC DNA]</scope>
    <source>
        <strain evidence="5 6">DSM 44720</strain>
    </source>
</reference>
<dbReference type="CDD" id="cd07989">
    <property type="entry name" value="LPLAT_AGPAT-like"/>
    <property type="match status" value="1"/>
</dbReference>
<dbReference type="EMBL" id="PVTF01000004">
    <property type="protein sequence ID" value="PRY42753.1"/>
    <property type="molecule type" value="Genomic_DNA"/>
</dbReference>
<dbReference type="AlphaFoldDB" id="A0A2T0TAQ3"/>
<evidence type="ECO:0000256" key="3">
    <source>
        <dbReference type="SAM" id="Phobius"/>
    </source>
</evidence>
<gene>
    <name evidence="5" type="ORF">CLV43_104588</name>
</gene>
<dbReference type="Proteomes" id="UP000239494">
    <property type="component" value="Unassembled WGS sequence"/>
</dbReference>
<sequence length="239" mass="26513">MVREKGGFWIWVAAAIVYPMAGVLGKRRTVHGERVPATGSALLVMNHVSHLDPCYDAVFVHSHGRVPHFLAKHSLWNVPVMGAILRGAKQIPVYRGTTDAQQSLRAAHEALANGQVVVIYPEGTITRDPDGWPMASRTGVARLALEHDGPVIPVARWGTREIYDGYHKKFRPLPRKTVETRLGEPVDLSAYREQPETIALLRDVTDLLMGEVKHLLADIRGEQAPEGFHTSANTKRDED</sequence>
<keyword evidence="3" id="KW-0472">Membrane</keyword>
<accession>A0A2T0TAQ3</accession>
<feature type="transmembrane region" description="Helical" evidence="3">
    <location>
        <begin position="6"/>
        <end position="24"/>
    </location>
</feature>